<dbReference type="EMBL" id="CAUEEQ010030998">
    <property type="protein sequence ID" value="CAJ0950057.1"/>
    <property type="molecule type" value="Genomic_DNA"/>
</dbReference>
<keyword evidence="12" id="KW-1185">Reference proteome</keyword>
<keyword evidence="5" id="KW-0028">Amino-acid biosynthesis</keyword>
<dbReference type="Gene3D" id="1.10.150.210">
    <property type="entry name" value="Phosphoserine phosphatase, domain 2"/>
    <property type="match status" value="1"/>
</dbReference>
<keyword evidence="6" id="KW-0479">Metal-binding</keyword>
<evidence type="ECO:0000256" key="10">
    <source>
        <dbReference type="SAM" id="MobiDB-lite"/>
    </source>
</evidence>
<organism evidence="11 12">
    <name type="scientific">Ranitomeya imitator</name>
    <name type="common">mimic poison frog</name>
    <dbReference type="NCBI Taxonomy" id="111125"/>
    <lineage>
        <taxon>Eukaryota</taxon>
        <taxon>Metazoa</taxon>
        <taxon>Chordata</taxon>
        <taxon>Craniata</taxon>
        <taxon>Vertebrata</taxon>
        <taxon>Euteleostomi</taxon>
        <taxon>Amphibia</taxon>
        <taxon>Batrachia</taxon>
        <taxon>Anura</taxon>
        <taxon>Neobatrachia</taxon>
        <taxon>Hyloidea</taxon>
        <taxon>Dendrobatidae</taxon>
        <taxon>Dendrobatinae</taxon>
        <taxon>Ranitomeya</taxon>
    </lineage>
</organism>
<comment type="cofactor">
    <cofactor evidence="1">
        <name>Mg(2+)</name>
        <dbReference type="ChEBI" id="CHEBI:18420"/>
    </cofactor>
</comment>
<feature type="region of interest" description="Disordered" evidence="10">
    <location>
        <begin position="111"/>
        <end position="142"/>
    </location>
</feature>
<evidence type="ECO:0000256" key="9">
    <source>
        <dbReference type="ARBA" id="ARBA00023299"/>
    </source>
</evidence>
<dbReference type="NCBIfam" id="TIGR01488">
    <property type="entry name" value="HAD-SF-IB"/>
    <property type="match status" value="1"/>
</dbReference>
<comment type="pathway">
    <text evidence="2">Amino-acid biosynthesis; L-serine biosynthesis; L-serine from 3-phospho-D-glycerate: step 3/3.</text>
</comment>
<evidence type="ECO:0000256" key="4">
    <source>
        <dbReference type="ARBA" id="ARBA00015196"/>
    </source>
</evidence>
<evidence type="ECO:0000256" key="2">
    <source>
        <dbReference type="ARBA" id="ARBA00005135"/>
    </source>
</evidence>
<dbReference type="EC" id="3.1.3.3" evidence="3"/>
<proteinExistence type="predicted"/>
<keyword evidence="9" id="KW-0718">Serine biosynthesis</keyword>
<name>A0ABN9LX55_9NEOB</name>
<gene>
    <name evidence="11" type="ORF">RIMI_LOCUS12848316</name>
</gene>
<dbReference type="PANTHER" id="PTHR43344:SF2">
    <property type="entry name" value="PHOSPHOSERINE PHOSPHATASE"/>
    <property type="match status" value="1"/>
</dbReference>
<keyword evidence="8" id="KW-0460">Magnesium</keyword>
<evidence type="ECO:0000256" key="6">
    <source>
        <dbReference type="ARBA" id="ARBA00022723"/>
    </source>
</evidence>
<sequence>MCTYNRKAHHKMSSMSQLKEILRRADAVCFDVDSTVIKEEGIDELAKFCGVGDAVAEMTRKAMGGSLTFKAALTERLTLIRPSREQVQALITEHPPRLTEGIKFAMRPGPSVTSWSHDRDVTEGHGRTASLEPDRRLQRPGDRDVRGLHQRSVQVFLISGGFQSIVEHVAAELDIPLTSVYANRLKFYFNGRRHTQRMKIQSVYYGRNTLKSPENSGP</sequence>
<keyword evidence="7" id="KW-0378">Hydrolase</keyword>
<evidence type="ECO:0000256" key="7">
    <source>
        <dbReference type="ARBA" id="ARBA00022801"/>
    </source>
</evidence>
<evidence type="ECO:0000256" key="1">
    <source>
        <dbReference type="ARBA" id="ARBA00001946"/>
    </source>
</evidence>
<evidence type="ECO:0000313" key="12">
    <source>
        <dbReference type="Proteomes" id="UP001176940"/>
    </source>
</evidence>
<reference evidence="11" key="1">
    <citation type="submission" date="2023-07" db="EMBL/GenBank/DDBJ databases">
        <authorList>
            <person name="Stuckert A."/>
        </authorList>
    </citation>
    <scope>NUCLEOTIDE SEQUENCE</scope>
</reference>
<accession>A0ABN9LX55</accession>
<dbReference type="Proteomes" id="UP001176940">
    <property type="component" value="Unassembled WGS sequence"/>
</dbReference>
<feature type="compositionally biased region" description="Basic and acidic residues" evidence="10">
    <location>
        <begin position="116"/>
        <end position="142"/>
    </location>
</feature>
<evidence type="ECO:0000256" key="8">
    <source>
        <dbReference type="ARBA" id="ARBA00022842"/>
    </source>
</evidence>
<dbReference type="InterPro" id="IPR050582">
    <property type="entry name" value="HAD-like_SerB"/>
</dbReference>
<evidence type="ECO:0000313" key="11">
    <source>
        <dbReference type="EMBL" id="CAJ0950057.1"/>
    </source>
</evidence>
<dbReference type="SUPFAM" id="SSF56784">
    <property type="entry name" value="HAD-like"/>
    <property type="match status" value="1"/>
</dbReference>
<evidence type="ECO:0000256" key="5">
    <source>
        <dbReference type="ARBA" id="ARBA00022605"/>
    </source>
</evidence>
<dbReference type="Gene3D" id="3.40.50.1000">
    <property type="entry name" value="HAD superfamily/HAD-like"/>
    <property type="match status" value="1"/>
</dbReference>
<dbReference type="InterPro" id="IPR023214">
    <property type="entry name" value="HAD_sf"/>
</dbReference>
<dbReference type="InterPro" id="IPR036412">
    <property type="entry name" value="HAD-like_sf"/>
</dbReference>
<comment type="caution">
    <text evidence="11">The sequence shown here is derived from an EMBL/GenBank/DDBJ whole genome shotgun (WGS) entry which is preliminary data.</text>
</comment>
<protein>
    <recommendedName>
        <fullName evidence="4">Phosphoserine phosphatase</fullName>
        <ecNumber evidence="3">3.1.3.3</ecNumber>
    </recommendedName>
</protein>
<evidence type="ECO:0000256" key="3">
    <source>
        <dbReference type="ARBA" id="ARBA00012640"/>
    </source>
</evidence>
<dbReference type="PANTHER" id="PTHR43344">
    <property type="entry name" value="PHOSPHOSERINE PHOSPHATASE"/>
    <property type="match status" value="1"/>
</dbReference>